<feature type="domain" description="ABC3 transporter permease C-terminal" evidence="8">
    <location>
        <begin position="293"/>
        <end position="407"/>
    </location>
</feature>
<proteinExistence type="inferred from homology"/>
<dbReference type="GO" id="GO:0022857">
    <property type="term" value="F:transmembrane transporter activity"/>
    <property type="evidence" value="ECO:0007669"/>
    <property type="project" value="TreeGrafter"/>
</dbReference>
<dbReference type="InterPro" id="IPR025857">
    <property type="entry name" value="MacB_PCD"/>
</dbReference>
<comment type="similarity">
    <text evidence="6">Belongs to the ABC-4 integral membrane protein family.</text>
</comment>
<reference evidence="10 11" key="1">
    <citation type="submission" date="2018-11" db="EMBL/GenBank/DDBJ databases">
        <title>Flavobacterium sp. nov., YIM 102701-2 draft genome.</title>
        <authorList>
            <person name="Li G."/>
            <person name="Jiang Y."/>
        </authorList>
    </citation>
    <scope>NUCLEOTIDE SEQUENCE [LARGE SCALE GENOMIC DNA]</scope>
    <source>
        <strain evidence="10 11">YIM 102701-2</strain>
    </source>
</reference>
<evidence type="ECO:0000256" key="7">
    <source>
        <dbReference type="SAM" id="Phobius"/>
    </source>
</evidence>
<feature type="domain" description="MacB-like periplasmic core" evidence="9">
    <location>
        <begin position="25"/>
        <end position="252"/>
    </location>
</feature>
<evidence type="ECO:0000256" key="6">
    <source>
        <dbReference type="ARBA" id="ARBA00038076"/>
    </source>
</evidence>
<accession>A0A3P3W485</accession>
<comment type="caution">
    <text evidence="10">The sequence shown here is derived from an EMBL/GenBank/DDBJ whole genome shotgun (WGS) entry which is preliminary data.</text>
</comment>
<dbReference type="RefSeq" id="WP_125019316.1">
    <property type="nucleotide sequence ID" value="NZ_RQVQ01000021.1"/>
</dbReference>
<feature type="transmembrane region" description="Helical" evidence="7">
    <location>
        <begin position="334"/>
        <end position="361"/>
    </location>
</feature>
<dbReference type="Pfam" id="PF12704">
    <property type="entry name" value="MacB_PCD"/>
    <property type="match status" value="1"/>
</dbReference>
<feature type="transmembrane region" description="Helical" evidence="7">
    <location>
        <begin position="26"/>
        <end position="46"/>
    </location>
</feature>
<evidence type="ECO:0000313" key="10">
    <source>
        <dbReference type="EMBL" id="RRJ89901.1"/>
    </source>
</evidence>
<evidence type="ECO:0000259" key="8">
    <source>
        <dbReference type="Pfam" id="PF02687"/>
    </source>
</evidence>
<sequence length="415" mass="46087">MIYLKLIKESLLFALNALRTNKLRTLLSLLGVTVGIFSIIAVLAAVDSMDKGIRKDLAGMDNSMLNIFQYSFSPTDVPKWKIEQFPDMKYDEYDYLKRNVASIDRISFNYFTNSQNIKSEFATANDVSISPCSFDYQYIDNIKVEKGRFFNESEDASGSSVIVLGYEIAEVLFPNVNPIGQTVRLYGKRFDVIGVLEKQGSSSFGQSKDLQVFIPSNFLRQYYGENSNYLTPVIVAKPKKGFDSDIFKDDITLKLRTFRGLKPSDIDNFFLNEFAGLTQFIDNIVGSLNLVGWIISAFSLLVGGFGIANIMFVSVKERTHIIGIQKALGAKNHFILYQFLFEAVILSFIGGLVGVVLVYLIAIVVTSLSSFEFVLSFTNVIIGLSLASFIGLISGILPALSASKLDPVEAIRSGM</sequence>
<feature type="transmembrane region" description="Helical" evidence="7">
    <location>
        <begin position="290"/>
        <end position="313"/>
    </location>
</feature>
<dbReference type="Pfam" id="PF02687">
    <property type="entry name" value="FtsX"/>
    <property type="match status" value="1"/>
</dbReference>
<keyword evidence="4 7" id="KW-1133">Transmembrane helix</keyword>
<keyword evidence="2" id="KW-1003">Cell membrane</keyword>
<name>A0A3P3W485_9FLAO</name>
<comment type="subcellular location">
    <subcellularLocation>
        <location evidence="1">Cell membrane</location>
        <topology evidence="1">Multi-pass membrane protein</topology>
    </subcellularLocation>
</comment>
<evidence type="ECO:0000256" key="3">
    <source>
        <dbReference type="ARBA" id="ARBA00022692"/>
    </source>
</evidence>
<evidence type="ECO:0000256" key="5">
    <source>
        <dbReference type="ARBA" id="ARBA00023136"/>
    </source>
</evidence>
<dbReference type="OrthoDB" id="9770036at2"/>
<evidence type="ECO:0000259" key="9">
    <source>
        <dbReference type="Pfam" id="PF12704"/>
    </source>
</evidence>
<organism evidence="10 11">
    <name type="scientific">Paenimyroides tangerinum</name>
    <dbReference type="NCBI Taxonomy" id="2488728"/>
    <lineage>
        <taxon>Bacteria</taxon>
        <taxon>Pseudomonadati</taxon>
        <taxon>Bacteroidota</taxon>
        <taxon>Flavobacteriia</taxon>
        <taxon>Flavobacteriales</taxon>
        <taxon>Flavobacteriaceae</taxon>
        <taxon>Paenimyroides</taxon>
    </lineage>
</organism>
<keyword evidence="11" id="KW-1185">Reference proteome</keyword>
<evidence type="ECO:0000313" key="11">
    <source>
        <dbReference type="Proteomes" id="UP000275719"/>
    </source>
</evidence>
<dbReference type="AlphaFoldDB" id="A0A3P3W485"/>
<dbReference type="PANTHER" id="PTHR30572">
    <property type="entry name" value="MEMBRANE COMPONENT OF TRANSPORTER-RELATED"/>
    <property type="match status" value="1"/>
</dbReference>
<evidence type="ECO:0000256" key="2">
    <source>
        <dbReference type="ARBA" id="ARBA00022475"/>
    </source>
</evidence>
<dbReference type="InterPro" id="IPR050250">
    <property type="entry name" value="Macrolide_Exporter_MacB"/>
</dbReference>
<feature type="transmembrane region" description="Helical" evidence="7">
    <location>
        <begin position="373"/>
        <end position="397"/>
    </location>
</feature>
<evidence type="ECO:0000256" key="1">
    <source>
        <dbReference type="ARBA" id="ARBA00004651"/>
    </source>
</evidence>
<gene>
    <name evidence="10" type="ORF">EG240_10290</name>
</gene>
<dbReference type="EMBL" id="RQVQ01000021">
    <property type="protein sequence ID" value="RRJ89901.1"/>
    <property type="molecule type" value="Genomic_DNA"/>
</dbReference>
<protein>
    <submittedName>
        <fullName evidence="10">FtsX-like permease family protein</fullName>
    </submittedName>
</protein>
<evidence type="ECO:0000256" key="4">
    <source>
        <dbReference type="ARBA" id="ARBA00022989"/>
    </source>
</evidence>
<keyword evidence="5 7" id="KW-0472">Membrane</keyword>
<dbReference type="InterPro" id="IPR003838">
    <property type="entry name" value="ABC3_permease_C"/>
</dbReference>
<keyword evidence="3 7" id="KW-0812">Transmembrane</keyword>
<dbReference type="Proteomes" id="UP000275719">
    <property type="component" value="Unassembled WGS sequence"/>
</dbReference>
<dbReference type="PANTHER" id="PTHR30572:SF4">
    <property type="entry name" value="ABC TRANSPORTER PERMEASE YTRF"/>
    <property type="match status" value="1"/>
</dbReference>
<dbReference type="GO" id="GO:0005886">
    <property type="term" value="C:plasma membrane"/>
    <property type="evidence" value="ECO:0007669"/>
    <property type="project" value="UniProtKB-SubCell"/>
</dbReference>